<dbReference type="GO" id="GO:0006744">
    <property type="term" value="P:ubiquinone biosynthetic process"/>
    <property type="evidence" value="ECO:0007669"/>
    <property type="project" value="UniProtKB-UniRule"/>
</dbReference>
<dbReference type="GeneID" id="30992827"/>
<keyword evidence="11" id="KW-1185">Reference proteome</keyword>
<dbReference type="NCBIfam" id="TIGR02396">
    <property type="entry name" value="diverge_rpsU"/>
    <property type="match status" value="1"/>
</dbReference>
<dbReference type="InterPro" id="IPR012762">
    <property type="entry name" value="Ubiq_biosynth_COQ9"/>
</dbReference>
<evidence type="ECO:0000256" key="7">
    <source>
        <dbReference type="ARBA" id="ARBA00023128"/>
    </source>
</evidence>
<name>A0A1E4RSS7_9ASCO</name>
<feature type="domain" description="COQ9 C-terminal" evidence="9">
    <location>
        <begin position="143"/>
        <end position="214"/>
    </location>
</feature>
<dbReference type="GO" id="GO:0005743">
    <property type="term" value="C:mitochondrial inner membrane"/>
    <property type="evidence" value="ECO:0007669"/>
    <property type="project" value="EnsemblFungi"/>
</dbReference>
<accession>A0A1E4RSS7</accession>
<evidence type="ECO:0000313" key="11">
    <source>
        <dbReference type="Proteomes" id="UP000095085"/>
    </source>
</evidence>
<comment type="subcellular location">
    <subcellularLocation>
        <location evidence="1 8">Mitochondrion</location>
    </subcellularLocation>
</comment>
<dbReference type="RefSeq" id="XP_020079328.1">
    <property type="nucleotide sequence ID" value="XM_020218277.1"/>
</dbReference>
<dbReference type="PANTHER" id="PTHR21427">
    <property type="entry name" value="UBIQUINONE BIOSYNTHESIS PROTEIN COQ9, MITOCHONDRIAL"/>
    <property type="match status" value="1"/>
</dbReference>
<dbReference type="AlphaFoldDB" id="A0A1E4RSS7"/>
<dbReference type="Proteomes" id="UP000095085">
    <property type="component" value="Unassembled WGS sequence"/>
</dbReference>
<keyword evidence="5" id="KW-0809">Transit peptide</keyword>
<proteinExistence type="inferred from homology"/>
<evidence type="ECO:0000256" key="6">
    <source>
        <dbReference type="ARBA" id="ARBA00023121"/>
    </source>
</evidence>
<evidence type="ECO:0000259" key="9">
    <source>
        <dbReference type="Pfam" id="PF08511"/>
    </source>
</evidence>
<comment type="function">
    <text evidence="8">Membrane-associated protein that warps the membrane surface to access and bind aromatic isoprenes with high specificity, including ubiquinone (CoQ) isoprene intermediates and presents them directly to Coq7, therefore facilitating the Coq7-mediated hydroxylase step. Participates in the biosynthesis of coenzyme Q, also named ubiquinone, an essential lipid-soluble electron transporter for aerobic cellular respiration.</text>
</comment>
<gene>
    <name evidence="10" type="ORF">HYPBUDRAFT_103570</name>
</gene>
<keyword evidence="6 8" id="KW-0446">Lipid-binding</keyword>
<dbReference type="GO" id="GO:0032991">
    <property type="term" value="C:protein-containing complex"/>
    <property type="evidence" value="ECO:0007669"/>
    <property type="project" value="EnsemblFungi"/>
</dbReference>
<keyword evidence="7 8" id="KW-0496">Mitochondrion</keyword>
<dbReference type="PANTHER" id="PTHR21427:SF19">
    <property type="entry name" value="UBIQUINONE BIOSYNTHESIS PROTEIN COQ9, MITOCHONDRIAL"/>
    <property type="match status" value="1"/>
</dbReference>
<comment type="pathway">
    <text evidence="2 8">Cofactor biosynthesis; ubiquinone biosynthesis.</text>
</comment>
<dbReference type="OrthoDB" id="619536at2759"/>
<evidence type="ECO:0000256" key="1">
    <source>
        <dbReference type="ARBA" id="ARBA00004173"/>
    </source>
</evidence>
<dbReference type="GO" id="GO:0008289">
    <property type="term" value="F:lipid binding"/>
    <property type="evidence" value="ECO:0007669"/>
    <property type="project" value="UniProtKB-UniRule"/>
</dbReference>
<protein>
    <recommendedName>
        <fullName evidence="8">Ubiquinone biosynthesis protein</fullName>
    </recommendedName>
</protein>
<dbReference type="EMBL" id="KV454538">
    <property type="protein sequence ID" value="ODV70261.1"/>
    <property type="molecule type" value="Genomic_DNA"/>
</dbReference>
<organism evidence="10 11">
    <name type="scientific">Hyphopichia burtonii NRRL Y-1933</name>
    <dbReference type="NCBI Taxonomy" id="984485"/>
    <lineage>
        <taxon>Eukaryota</taxon>
        <taxon>Fungi</taxon>
        <taxon>Dikarya</taxon>
        <taxon>Ascomycota</taxon>
        <taxon>Saccharomycotina</taxon>
        <taxon>Pichiomycetes</taxon>
        <taxon>Debaryomycetaceae</taxon>
        <taxon>Hyphopichia</taxon>
    </lineage>
</organism>
<sequence length="242" mass="27946">MLPRVIPRLYHSQDHASSNNIVDSRSIESIVFNKSMENVPRFGFDSLSITQAIRDLGYPDSLESGLTGLSNGNNLDFQLMLYWLKSSRQRLVEDVLDGDSEFHKISNEYERVKYMINKRLEYNQPIISKLGHGMSLLVVPYNIPQSIEELHNLSDDIAYYSGDLSNDFAWYSKRFSFSSVYVSSELYMLQDSSENFEKTKEFVNNKVDEVKNLGYAYNSVEQWSVFNAFLLINLIKSQLLRG</sequence>
<evidence type="ECO:0000256" key="8">
    <source>
        <dbReference type="RuleBase" id="RU366063"/>
    </source>
</evidence>
<reference evidence="11" key="1">
    <citation type="submission" date="2016-05" db="EMBL/GenBank/DDBJ databases">
        <title>Comparative genomics of biotechnologically important yeasts.</title>
        <authorList>
            <consortium name="DOE Joint Genome Institute"/>
            <person name="Riley R."/>
            <person name="Haridas S."/>
            <person name="Wolfe K.H."/>
            <person name="Lopes M.R."/>
            <person name="Hittinger C.T."/>
            <person name="Goker M."/>
            <person name="Salamov A."/>
            <person name="Wisecaver J."/>
            <person name="Long T.M."/>
            <person name="Aerts A.L."/>
            <person name="Barry K."/>
            <person name="Choi C."/>
            <person name="Clum A."/>
            <person name="Coughlan A.Y."/>
            <person name="Deshpande S."/>
            <person name="Douglass A.P."/>
            <person name="Hanson S.J."/>
            <person name="Klenk H.-P."/>
            <person name="Labutti K."/>
            <person name="Lapidus A."/>
            <person name="Lindquist E."/>
            <person name="Lipzen A."/>
            <person name="Meier-Kolthoff J.P."/>
            <person name="Ohm R.A."/>
            <person name="Otillar R.P."/>
            <person name="Pangilinan J."/>
            <person name="Peng Y."/>
            <person name="Rokas A."/>
            <person name="Rosa C.A."/>
            <person name="Scheuner C."/>
            <person name="Sibirny A.A."/>
            <person name="Slot J.C."/>
            <person name="Stielow J.B."/>
            <person name="Sun H."/>
            <person name="Kurtzman C.P."/>
            <person name="Blackwell M."/>
            <person name="Grigoriev I.V."/>
            <person name="Jeffries T.W."/>
        </authorList>
    </citation>
    <scope>NUCLEOTIDE SEQUENCE [LARGE SCALE GENOMIC DNA]</scope>
    <source>
        <strain evidence="11">NRRL Y-1933</strain>
    </source>
</reference>
<dbReference type="STRING" id="984485.A0A1E4RSS7"/>
<dbReference type="Pfam" id="PF08511">
    <property type="entry name" value="COQ9"/>
    <property type="match status" value="1"/>
</dbReference>
<evidence type="ECO:0000256" key="2">
    <source>
        <dbReference type="ARBA" id="ARBA00004749"/>
    </source>
</evidence>
<comment type="similarity">
    <text evidence="3 8">Belongs to the COQ9 family.</text>
</comment>
<dbReference type="UniPathway" id="UPA00232"/>
<evidence type="ECO:0000256" key="4">
    <source>
        <dbReference type="ARBA" id="ARBA00022688"/>
    </source>
</evidence>
<evidence type="ECO:0000256" key="3">
    <source>
        <dbReference type="ARBA" id="ARBA00010766"/>
    </source>
</evidence>
<keyword evidence="4 8" id="KW-0831">Ubiquinone biosynthesis</keyword>
<evidence type="ECO:0000313" key="10">
    <source>
        <dbReference type="EMBL" id="ODV70261.1"/>
    </source>
</evidence>
<evidence type="ECO:0000256" key="5">
    <source>
        <dbReference type="ARBA" id="ARBA00022946"/>
    </source>
</evidence>
<dbReference type="InterPro" id="IPR013718">
    <property type="entry name" value="COQ9_C"/>
</dbReference>